<reference evidence="2" key="1">
    <citation type="submission" date="2022-10" db="EMBL/GenBank/DDBJ databases">
        <title>Novel sulphate-reducing endosymbionts in the free-living metamonad Anaeramoeba.</title>
        <authorList>
            <person name="Jerlstrom-Hultqvist J."/>
            <person name="Cepicka I."/>
            <person name="Gallot-Lavallee L."/>
            <person name="Salas-Leiva D."/>
            <person name="Curtis B.A."/>
            <person name="Zahonova K."/>
            <person name="Pipaliya S."/>
            <person name="Dacks J."/>
            <person name="Roger A.J."/>
        </authorList>
    </citation>
    <scope>NUCLEOTIDE SEQUENCE</scope>
    <source>
        <strain evidence="2">BMAN</strain>
    </source>
</reference>
<dbReference type="AlphaFoldDB" id="A0A9Q0R624"/>
<protein>
    <submittedName>
        <fullName evidence="2">Nnp-1 protein putative nuclear protein 1 nop52</fullName>
    </submittedName>
</protein>
<feature type="compositionally biased region" description="Basic and acidic residues" evidence="1">
    <location>
        <begin position="710"/>
        <end position="719"/>
    </location>
</feature>
<evidence type="ECO:0000313" key="2">
    <source>
        <dbReference type="EMBL" id="KAJ5068559.1"/>
    </source>
</evidence>
<comment type="caution">
    <text evidence="2">The sequence shown here is derived from an EMBL/GenBank/DDBJ whole genome shotgun (WGS) entry which is preliminary data.</text>
</comment>
<keyword evidence="3" id="KW-1185">Reference proteome</keyword>
<feature type="compositionally biased region" description="Polar residues" evidence="1">
    <location>
        <begin position="536"/>
        <end position="553"/>
    </location>
</feature>
<dbReference type="EMBL" id="JAPDFW010000114">
    <property type="protein sequence ID" value="KAJ5068559.1"/>
    <property type="molecule type" value="Genomic_DNA"/>
</dbReference>
<dbReference type="Proteomes" id="UP001149090">
    <property type="component" value="Unassembled WGS sequence"/>
</dbReference>
<evidence type="ECO:0000313" key="3">
    <source>
        <dbReference type="Proteomes" id="UP001149090"/>
    </source>
</evidence>
<evidence type="ECO:0000256" key="1">
    <source>
        <dbReference type="SAM" id="MobiDB-lite"/>
    </source>
</evidence>
<accession>A0A9Q0R624</accession>
<sequence length="725" mass="84876">MFPQQVIQIKTIQQLINSLKSQIQLFNEETPPTLHSFANISVEQEKTKFSQTCHEIKEILEQGWLRIGYRTEEINRFLIKINKIISTNKERLEKQTQLNKSKSLIHKQIESSKQQTTINPKIRSKLAALESISKVHNLSLMNQLSEEEKIYLSTSSLFIEIRFDKEGDVDNVIIIFNTSEDSAQHIYAELSVNEEIKWFLNHMEKPKKNSGKKPEYQYFRILQRKIQSCMNLDQIYDNFGAEFVEQKKIMEQKFKQAFQDENHLIVQKCEGITFRYFVMKKVMKKYGEKLFKKFPEKDDEKNNQNQKGNNENENENENEKIKVEDNDNFDVLFNNENIEGIYEVTGMFEKNIQNVDIFTTTKPEQKLDFTPGIPILMEYAKMILDQQQISTGNYHSNFHGNGNENGYEFFDSRKMEYNSGIFEENQHLENQKDGNAFSKVFMHAPRDVDRSLEHILFPDLAEKNLFRRDILVGNISMIISFEQKFHSAVILKRIPFNDPSSLGKTIDLIKQNLLYNELLLSCSSKSIEDDLKSKNDTGNLNGNSSVKINGNYEQEQRQKNQMEIETISIGDSRFDQNSDDNLIQNSDDNLKNEKEPDEVDILGDNIRSLSIEVSSKPPKFMSFIFLRPYFTNNFLRFEIVIGTGFIKSALLFDNQTGDEIENPEILQKLKETHSIPETIHFIIEFLYEENSNENLNEKNNQNVKKRRTKSKQENKSKKENKSKRK</sequence>
<gene>
    <name evidence="2" type="ORF">M0811_02501</name>
</gene>
<organism evidence="2 3">
    <name type="scientific">Anaeramoeba ignava</name>
    <name type="common">Anaerobic marine amoeba</name>
    <dbReference type="NCBI Taxonomy" id="1746090"/>
    <lineage>
        <taxon>Eukaryota</taxon>
        <taxon>Metamonada</taxon>
        <taxon>Anaeramoebidae</taxon>
        <taxon>Anaeramoeba</taxon>
    </lineage>
</organism>
<proteinExistence type="predicted"/>
<name>A0A9Q0R624_ANAIG</name>
<feature type="region of interest" description="Disordered" evidence="1">
    <location>
        <begin position="295"/>
        <end position="323"/>
    </location>
</feature>
<feature type="region of interest" description="Disordered" evidence="1">
    <location>
        <begin position="694"/>
        <end position="725"/>
    </location>
</feature>
<feature type="region of interest" description="Disordered" evidence="1">
    <location>
        <begin position="533"/>
        <end position="595"/>
    </location>
</feature>